<gene>
    <name evidence="1" type="ORF">Pla52o_49970</name>
</gene>
<protein>
    <submittedName>
        <fullName evidence="1">Uncharacterized protein</fullName>
    </submittedName>
</protein>
<sequence>MLRTRIVACIILQMASRLCVLGGDRGSGSNSNYEIERGRSNRKGPLVKLDLNDRVALVTASLAVFDCQSE</sequence>
<evidence type="ECO:0000313" key="2">
    <source>
        <dbReference type="Proteomes" id="UP000316304"/>
    </source>
</evidence>
<accession>A0A5C6C0Y7</accession>
<dbReference type="EMBL" id="SJPT01000010">
    <property type="protein sequence ID" value="TWU17782.1"/>
    <property type="molecule type" value="Genomic_DNA"/>
</dbReference>
<name>A0A5C6C0Y7_9BACT</name>
<keyword evidence="2" id="KW-1185">Reference proteome</keyword>
<comment type="caution">
    <text evidence="1">The sequence shown here is derived from an EMBL/GenBank/DDBJ whole genome shotgun (WGS) entry which is preliminary data.</text>
</comment>
<organism evidence="1 2">
    <name type="scientific">Novipirellula galeiformis</name>
    <dbReference type="NCBI Taxonomy" id="2528004"/>
    <lineage>
        <taxon>Bacteria</taxon>
        <taxon>Pseudomonadati</taxon>
        <taxon>Planctomycetota</taxon>
        <taxon>Planctomycetia</taxon>
        <taxon>Pirellulales</taxon>
        <taxon>Pirellulaceae</taxon>
        <taxon>Novipirellula</taxon>
    </lineage>
</organism>
<proteinExistence type="predicted"/>
<reference evidence="1 2" key="1">
    <citation type="submission" date="2019-02" db="EMBL/GenBank/DDBJ databases">
        <title>Deep-cultivation of Planctomycetes and their phenomic and genomic characterization uncovers novel biology.</title>
        <authorList>
            <person name="Wiegand S."/>
            <person name="Jogler M."/>
            <person name="Boedeker C."/>
            <person name="Pinto D."/>
            <person name="Vollmers J."/>
            <person name="Rivas-Marin E."/>
            <person name="Kohn T."/>
            <person name="Peeters S.H."/>
            <person name="Heuer A."/>
            <person name="Rast P."/>
            <person name="Oberbeckmann S."/>
            <person name="Bunk B."/>
            <person name="Jeske O."/>
            <person name="Meyerdierks A."/>
            <person name="Storesund J.E."/>
            <person name="Kallscheuer N."/>
            <person name="Luecker S."/>
            <person name="Lage O.M."/>
            <person name="Pohl T."/>
            <person name="Merkel B.J."/>
            <person name="Hornburger P."/>
            <person name="Mueller R.-W."/>
            <person name="Bruemmer F."/>
            <person name="Labrenz M."/>
            <person name="Spormann A.M."/>
            <person name="Op Den Camp H."/>
            <person name="Overmann J."/>
            <person name="Amann R."/>
            <person name="Jetten M.S.M."/>
            <person name="Mascher T."/>
            <person name="Medema M.H."/>
            <person name="Devos D.P."/>
            <person name="Kaster A.-K."/>
            <person name="Ovreas L."/>
            <person name="Rohde M."/>
            <person name="Galperin M.Y."/>
            <person name="Jogler C."/>
        </authorList>
    </citation>
    <scope>NUCLEOTIDE SEQUENCE [LARGE SCALE GENOMIC DNA]</scope>
    <source>
        <strain evidence="1 2">Pla52o</strain>
    </source>
</reference>
<dbReference type="Proteomes" id="UP000316304">
    <property type="component" value="Unassembled WGS sequence"/>
</dbReference>
<evidence type="ECO:0000313" key="1">
    <source>
        <dbReference type="EMBL" id="TWU17782.1"/>
    </source>
</evidence>
<dbReference type="AlphaFoldDB" id="A0A5C6C0Y7"/>